<sequence>MARISTLTAVEPSEKGDWIAPGGDADDIEVQTVGFTDAYTDAQARKHRRLAQAYGGDVSAVPVALLRKANLECLLQHSVFGLRNLQGDDGTDIPFETVKRMAFEPQYRPIADAMFAAARLATARRKADIEDAEGNSVPPSDTISNGAPTPS</sequence>
<dbReference type="Proteomes" id="UP000185494">
    <property type="component" value="Chromosome 2"/>
</dbReference>
<organism evidence="2 3">
    <name type="scientific">Roseomonas gilardii</name>
    <dbReference type="NCBI Taxonomy" id="257708"/>
    <lineage>
        <taxon>Bacteria</taxon>
        <taxon>Pseudomonadati</taxon>
        <taxon>Pseudomonadota</taxon>
        <taxon>Alphaproteobacteria</taxon>
        <taxon>Acetobacterales</taxon>
        <taxon>Roseomonadaceae</taxon>
        <taxon>Roseomonas</taxon>
    </lineage>
</organism>
<evidence type="ECO:0000256" key="1">
    <source>
        <dbReference type="SAM" id="MobiDB-lite"/>
    </source>
</evidence>
<accession>A0A1L7AL91</accession>
<feature type="compositionally biased region" description="Polar residues" evidence="1">
    <location>
        <begin position="137"/>
        <end position="151"/>
    </location>
</feature>
<dbReference type="RefSeq" id="WP_075800255.1">
    <property type="nucleotide sequence ID" value="NZ_CP015584.1"/>
</dbReference>
<gene>
    <name evidence="2" type="ORF">RGI145_19550</name>
</gene>
<evidence type="ECO:0000313" key="3">
    <source>
        <dbReference type="Proteomes" id="UP000185494"/>
    </source>
</evidence>
<name>A0A1L7AL91_9PROT</name>
<proteinExistence type="predicted"/>
<dbReference type="STRING" id="257708.RGI145_19550"/>
<dbReference type="EMBL" id="CP015584">
    <property type="protein sequence ID" value="APT59543.1"/>
    <property type="molecule type" value="Genomic_DNA"/>
</dbReference>
<dbReference type="AlphaFoldDB" id="A0A1L7AL91"/>
<feature type="region of interest" description="Disordered" evidence="1">
    <location>
        <begin position="127"/>
        <end position="151"/>
    </location>
</feature>
<dbReference type="KEGG" id="rgi:RGI145_19550"/>
<protein>
    <submittedName>
        <fullName evidence="2">Uncharacterized protein</fullName>
    </submittedName>
</protein>
<reference evidence="2 3" key="1">
    <citation type="submission" date="2016-05" db="EMBL/GenBank/DDBJ databases">
        <title>Complete Genome and Methylome Analysis of Psychrotrophic Bacterial Isolates from Antarctic Lake Untersee.</title>
        <authorList>
            <person name="Fomenkov A."/>
            <person name="Akimov V.N."/>
            <person name="Vasilyeva L.V."/>
            <person name="Andersen D."/>
            <person name="Vincze T."/>
            <person name="Roberts R.J."/>
        </authorList>
    </citation>
    <scope>NUCLEOTIDE SEQUENCE [LARGE SCALE GENOMIC DNA]</scope>
    <source>
        <strain evidence="2 3">U14-5</strain>
    </source>
</reference>
<evidence type="ECO:0000313" key="2">
    <source>
        <dbReference type="EMBL" id="APT59543.1"/>
    </source>
</evidence>